<dbReference type="EMBL" id="BORB01000014">
    <property type="protein sequence ID" value="GIN57654.1"/>
    <property type="molecule type" value="Genomic_DNA"/>
</dbReference>
<reference evidence="2 3" key="1">
    <citation type="submission" date="2021-03" db="EMBL/GenBank/DDBJ databases">
        <title>Antimicrobial resistance genes in bacteria isolated from Japanese honey, and their potential for conferring macrolide and lincosamide resistance in the American foulbrood pathogen Paenibacillus larvae.</title>
        <authorList>
            <person name="Okamoto M."/>
            <person name="Kumagai M."/>
            <person name="Kanamori H."/>
            <person name="Takamatsu D."/>
        </authorList>
    </citation>
    <scope>NUCLEOTIDE SEQUENCE [LARGE SCALE GENOMIC DNA]</scope>
    <source>
        <strain evidence="2 3">J8TS2</strain>
    </source>
</reference>
<dbReference type="InterPro" id="IPR050229">
    <property type="entry name" value="GlpE_sulfurtransferase"/>
</dbReference>
<evidence type="ECO:0000313" key="3">
    <source>
        <dbReference type="Proteomes" id="UP000679950"/>
    </source>
</evidence>
<dbReference type="PROSITE" id="PS50206">
    <property type="entry name" value="RHODANESE_3"/>
    <property type="match status" value="1"/>
</dbReference>
<gene>
    <name evidence="2" type="primary">ytwF</name>
    <name evidence="2" type="ORF">J8TS2_19730</name>
</gene>
<dbReference type="Gene3D" id="3.40.250.10">
    <property type="entry name" value="Rhodanese-like domain"/>
    <property type="match status" value="1"/>
</dbReference>
<dbReference type="SUPFAM" id="SSF52821">
    <property type="entry name" value="Rhodanese/Cell cycle control phosphatase"/>
    <property type="match status" value="1"/>
</dbReference>
<dbReference type="Pfam" id="PF00581">
    <property type="entry name" value="Rhodanese"/>
    <property type="match status" value="1"/>
</dbReference>
<evidence type="ECO:0000313" key="2">
    <source>
        <dbReference type="EMBL" id="GIN57654.1"/>
    </source>
</evidence>
<dbReference type="CDD" id="cd00158">
    <property type="entry name" value="RHOD"/>
    <property type="match status" value="1"/>
</dbReference>
<evidence type="ECO:0000259" key="1">
    <source>
        <dbReference type="PROSITE" id="PS50206"/>
    </source>
</evidence>
<dbReference type="InterPro" id="IPR001763">
    <property type="entry name" value="Rhodanese-like_dom"/>
</dbReference>
<dbReference type="PANTHER" id="PTHR43031:SF17">
    <property type="entry name" value="SULFURTRANSFERASE YTWF-RELATED"/>
    <property type="match status" value="1"/>
</dbReference>
<name>A0ABQ4KKJ0_9BACI</name>
<organism evidence="2 3">
    <name type="scientific">Lederbergia ruris</name>
    <dbReference type="NCBI Taxonomy" id="217495"/>
    <lineage>
        <taxon>Bacteria</taxon>
        <taxon>Bacillati</taxon>
        <taxon>Bacillota</taxon>
        <taxon>Bacilli</taxon>
        <taxon>Bacillales</taxon>
        <taxon>Bacillaceae</taxon>
        <taxon>Lederbergia</taxon>
    </lineage>
</organism>
<proteinExistence type="predicted"/>
<dbReference type="InterPro" id="IPR036873">
    <property type="entry name" value="Rhodanese-like_dom_sf"/>
</dbReference>
<feature type="domain" description="Rhodanese" evidence="1">
    <location>
        <begin position="18"/>
        <end position="105"/>
    </location>
</feature>
<accession>A0ABQ4KKJ0</accession>
<dbReference type="RefSeq" id="WP_158321430.1">
    <property type="nucleotide sequence ID" value="NZ_BORB01000014.1"/>
</dbReference>
<dbReference type="Proteomes" id="UP000679950">
    <property type="component" value="Unassembled WGS sequence"/>
</dbReference>
<sequence>MSEIKTITPEELQKELEAGKKYNLIDVREEEEVAEGMIAGAVHIPMGKIPEHLDELDPDKEYILICRSSGRSGRTCEYLNAQGYKVTNMVGGMLKWQGETTPKGK</sequence>
<dbReference type="SMART" id="SM00450">
    <property type="entry name" value="RHOD"/>
    <property type="match status" value="1"/>
</dbReference>
<keyword evidence="3" id="KW-1185">Reference proteome</keyword>
<comment type="caution">
    <text evidence="2">The sequence shown here is derived from an EMBL/GenBank/DDBJ whole genome shotgun (WGS) entry which is preliminary data.</text>
</comment>
<dbReference type="PANTHER" id="PTHR43031">
    <property type="entry name" value="FAD-DEPENDENT OXIDOREDUCTASE"/>
    <property type="match status" value="1"/>
</dbReference>
<protein>
    <recommendedName>
        <fullName evidence="1">Rhodanese domain-containing protein</fullName>
    </recommendedName>
</protein>